<dbReference type="Pfam" id="PF03968">
    <property type="entry name" value="LptD_N"/>
    <property type="match status" value="1"/>
</dbReference>
<dbReference type="eggNOG" id="COG1934">
    <property type="taxonomic scope" value="Bacteria"/>
</dbReference>
<dbReference type="Proteomes" id="UP000027395">
    <property type="component" value="Chromosome"/>
</dbReference>
<gene>
    <name evidence="3" type="ORF">A19Y_0608</name>
</gene>
<feature type="region of interest" description="Disordered" evidence="1">
    <location>
        <begin position="151"/>
        <end position="181"/>
    </location>
</feature>
<organism evidence="3 4">
    <name type="scientific">Planktothrix agardhii (strain NIVA-CYA 126/8)</name>
    <dbReference type="NCBI Taxonomy" id="388467"/>
    <lineage>
        <taxon>Bacteria</taxon>
        <taxon>Bacillati</taxon>
        <taxon>Cyanobacteriota</taxon>
        <taxon>Cyanophyceae</taxon>
        <taxon>Oscillatoriophycideae</taxon>
        <taxon>Oscillatoriales</taxon>
        <taxon>Microcoleaceae</taxon>
        <taxon>Planktothrix</taxon>
    </lineage>
</organism>
<keyword evidence="4" id="KW-1185">Reference proteome</keyword>
<dbReference type="RefSeq" id="WP_042151930.1">
    <property type="nucleotide sequence ID" value="NZ_CM002803.1"/>
</dbReference>
<evidence type="ECO:0000256" key="1">
    <source>
        <dbReference type="SAM" id="MobiDB-lite"/>
    </source>
</evidence>
<dbReference type="PATRIC" id="fig|388467.6.peg.550"/>
<dbReference type="HOGENOM" id="CLU_118146_0_0_3"/>
<protein>
    <recommendedName>
        <fullName evidence="2">Organic solvent tolerance-like N-terminal domain-containing protein</fullName>
    </recommendedName>
</protein>
<dbReference type="GeneID" id="77286872"/>
<name>A0A073CBU7_PLAA1</name>
<dbReference type="Gene3D" id="2.60.450.10">
    <property type="entry name" value="Lipopolysaccharide (LPS) transport protein A like domain"/>
    <property type="match status" value="1"/>
</dbReference>
<evidence type="ECO:0000313" key="4">
    <source>
        <dbReference type="Proteomes" id="UP000027395"/>
    </source>
</evidence>
<dbReference type="EMBL" id="CM002803">
    <property type="protein sequence ID" value="KEI65789.1"/>
    <property type="molecule type" value="Genomic_DNA"/>
</dbReference>
<feature type="domain" description="Organic solvent tolerance-like N-terminal" evidence="2">
    <location>
        <begin position="84"/>
        <end position="129"/>
    </location>
</feature>
<dbReference type="AlphaFoldDB" id="A0A073CBU7"/>
<evidence type="ECO:0000313" key="3">
    <source>
        <dbReference type="EMBL" id="KEI65789.1"/>
    </source>
</evidence>
<dbReference type="STRING" id="388467.A19Y_0608"/>
<sequence length="181" mass="19210">MLIAKLLNSITLPLGLTLLLPIALVSSFLTDSVVSSAASYAQAPPAAKNAVGRAMTVRSDIQEADAQTGIVTARGNVQINYPARSIQATAAQAQYFSRERRIILSGNVFVLQEGNTIRGETVTYLIDEGRFIALPQGGGQVESMYLVPDESASPKNATVEPFNPKPAFKNPLSAPSAPRNP</sequence>
<dbReference type="InterPro" id="IPR005653">
    <property type="entry name" value="OstA-like_N"/>
</dbReference>
<proteinExistence type="predicted"/>
<accession>A0A073CBU7</accession>
<reference evidence="3 4" key="1">
    <citation type="journal article" date="2014" name="Appl. Environ. Microbiol.">
        <title>Elucidation of insertion elements encoded on plasmids and in vitro construction of shuttle vectors from the toxic cyanobacterium Planktothrix.</title>
        <authorList>
            <person name="Christiansen G."/>
            <person name="Goesmann A."/>
            <person name="Kurmayer R."/>
        </authorList>
    </citation>
    <scope>NUCLEOTIDE SEQUENCE [LARGE SCALE GENOMIC DNA]</scope>
    <source>
        <strain evidence="3 4">NIVA-CYA 126/8</strain>
    </source>
</reference>
<evidence type="ECO:0000259" key="2">
    <source>
        <dbReference type="Pfam" id="PF03968"/>
    </source>
</evidence>